<comment type="caution">
    <text evidence="1">The sequence shown here is derived from an EMBL/GenBank/DDBJ whole genome shotgun (WGS) entry which is preliminary data.</text>
</comment>
<dbReference type="AlphaFoldDB" id="A0A242N1P2"/>
<reference evidence="1 2" key="1">
    <citation type="submission" date="2017-03" db="EMBL/GenBank/DDBJ databases">
        <title>Genome analysis of strain PAMC 26577.</title>
        <authorList>
            <person name="Oh H.-M."/>
            <person name="Yang J.-A."/>
        </authorList>
    </citation>
    <scope>NUCLEOTIDE SEQUENCE [LARGE SCALE GENOMIC DNA]</scope>
    <source>
        <strain evidence="1 2">PAMC 26577</strain>
    </source>
</reference>
<proteinExistence type="predicted"/>
<evidence type="ECO:0000313" key="2">
    <source>
        <dbReference type="Proteomes" id="UP000195221"/>
    </source>
</evidence>
<evidence type="ECO:0000313" key="1">
    <source>
        <dbReference type="EMBL" id="OTP77598.1"/>
    </source>
</evidence>
<name>A0A242N1P2_CABSO</name>
<dbReference type="EMBL" id="NBTZ01000030">
    <property type="protein sequence ID" value="OTP77598.1"/>
    <property type="molecule type" value="Genomic_DNA"/>
</dbReference>
<accession>A0A242N1P2</accession>
<protein>
    <submittedName>
        <fullName evidence="1">Uncharacterized protein</fullName>
    </submittedName>
</protein>
<organism evidence="1 2">
    <name type="scientific">Caballeronia sordidicola</name>
    <name type="common">Burkholderia sordidicola</name>
    <dbReference type="NCBI Taxonomy" id="196367"/>
    <lineage>
        <taxon>Bacteria</taxon>
        <taxon>Pseudomonadati</taxon>
        <taxon>Pseudomonadota</taxon>
        <taxon>Betaproteobacteria</taxon>
        <taxon>Burkholderiales</taxon>
        <taxon>Burkholderiaceae</taxon>
        <taxon>Caballeronia</taxon>
    </lineage>
</organism>
<dbReference type="Proteomes" id="UP000195221">
    <property type="component" value="Unassembled WGS sequence"/>
</dbReference>
<sequence length="51" mass="5705">MKWNDPVTSIQKANALEYAVKFGLKVETNDLFSGICFVKLFGEALILLTIN</sequence>
<gene>
    <name evidence="1" type="ORF">PAMC26577_08175</name>
</gene>